<evidence type="ECO:0000313" key="2">
    <source>
        <dbReference type="EMBL" id="AAG02957.1"/>
    </source>
</evidence>
<evidence type="ECO:0000256" key="1">
    <source>
        <dbReference type="SAM" id="Phobius"/>
    </source>
</evidence>
<keyword evidence="3" id="KW-1185">Reference proteome</keyword>
<sequence length="71" mass="8226">MLFFLQHILHLFLHIFELLSCDFCSLISIILIYVCDDNDLIKLLSISALSISSDEEYFLNLNSLLCVIIFL</sequence>
<dbReference type="Proteomes" id="UP000000872">
    <property type="component" value="Segment"/>
</dbReference>
<keyword evidence="1" id="KW-1133">Transmembrane helix</keyword>
<keyword evidence="1" id="KW-0812">Transmembrane</keyword>
<dbReference type="RefSeq" id="NP_065033.1">
    <property type="nucleotide sequence ID" value="NC_002520.1"/>
</dbReference>
<accession>Q9EMF5</accession>
<name>Q9EMF5_AMEPV</name>
<dbReference type="GeneID" id="1494841"/>
<dbReference type="EMBL" id="AF250284">
    <property type="protein sequence ID" value="AAG02957.1"/>
    <property type="molecule type" value="Genomic_DNA"/>
</dbReference>
<evidence type="ECO:0000313" key="3">
    <source>
        <dbReference type="Proteomes" id="UP000000872"/>
    </source>
</evidence>
<organismHost>
    <name type="scientific">Amsacta</name>
    <dbReference type="NCBI Taxonomy" id="340055"/>
</organismHost>
<reference evidence="2 3" key="1">
    <citation type="journal article" date="2000" name="Virology">
        <title>Complete genomic sequence of the Amsacta moorei entomopoxvirus: analysis and comparison with other poxviruses.</title>
        <authorList>
            <person name="Bawden A.L."/>
            <person name="Glassberg K.J."/>
            <person name="Diggans J."/>
            <person name="Shaw R."/>
            <person name="Farmerie W."/>
            <person name="Moyer R.W."/>
        </authorList>
    </citation>
    <scope>NUCLEOTIDE SEQUENCE [LARGE SCALE GENOMIC DNA]</scope>
</reference>
<feature type="transmembrane region" description="Helical" evidence="1">
    <location>
        <begin position="12"/>
        <end position="35"/>
    </location>
</feature>
<dbReference type="KEGG" id="vg:1494841"/>
<protein>
    <submittedName>
        <fullName evidence="2">AMV251</fullName>
    </submittedName>
</protein>
<proteinExistence type="predicted"/>
<organism evidence="2 3">
    <name type="scientific">Amsacta moorei entomopoxvirus</name>
    <name type="common">AmEPV</name>
    <dbReference type="NCBI Taxonomy" id="28321"/>
    <lineage>
        <taxon>Viruses</taxon>
        <taxon>Varidnaviria</taxon>
        <taxon>Bamfordvirae</taxon>
        <taxon>Nucleocytoviricota</taxon>
        <taxon>Pokkesviricetes</taxon>
        <taxon>Chitovirales</taxon>
        <taxon>Poxviridae</taxon>
        <taxon>Entomopoxvirinae</taxon>
        <taxon>Betaentomopoxvirus</taxon>
    </lineage>
</organism>
<keyword evidence="1" id="KW-0472">Membrane</keyword>
<gene>
    <name evidence="2" type="primary">AMV251</name>
</gene>